<dbReference type="AlphaFoldDB" id="A0A8C5H2L5"/>
<evidence type="ECO:0000256" key="5">
    <source>
        <dbReference type="ARBA" id="ARBA00022815"/>
    </source>
</evidence>
<proteinExistence type="inferred from homology"/>
<keyword evidence="5" id="KW-0027">Amidation</keyword>
<keyword evidence="9" id="KW-1185">Reference proteome</keyword>
<dbReference type="InterPro" id="IPR002012">
    <property type="entry name" value="GnRH"/>
</dbReference>
<evidence type="ECO:0000256" key="2">
    <source>
        <dbReference type="ARBA" id="ARBA00010968"/>
    </source>
</evidence>
<keyword evidence="4" id="KW-0372">Hormone</keyword>
<protein>
    <submittedName>
        <fullName evidence="8">Progonadoliberin-1-like</fullName>
    </submittedName>
</protein>
<comment type="subcellular location">
    <subcellularLocation>
        <location evidence="1">Secreted</location>
    </subcellularLocation>
</comment>
<sequence>MHNRMAAQTLALWLMLVGTVMLQGCCQHWSYGLSPGGKRELSPFTDTLNNRPEAFSHVDHSCSVRAEVSPFTKLYRLKELGWILFVHGNRSNCKNTHYGNKIFTFYIGCH</sequence>
<dbReference type="PROSITE" id="PS51257">
    <property type="entry name" value="PROKAR_LIPOPROTEIN"/>
    <property type="match status" value="1"/>
</dbReference>
<evidence type="ECO:0000313" key="8">
    <source>
        <dbReference type="Ensembl" id="ENSGWIP00000039190.1"/>
    </source>
</evidence>
<dbReference type="Ensembl" id="ENSGWIT00000042624.1">
    <property type="protein sequence ID" value="ENSGWIP00000039190.1"/>
    <property type="gene ID" value="ENSGWIG00000019938.1"/>
</dbReference>
<reference evidence="8" key="3">
    <citation type="submission" date="2025-09" db="UniProtKB">
        <authorList>
            <consortium name="Ensembl"/>
        </authorList>
    </citation>
    <scope>IDENTIFICATION</scope>
</reference>
<feature type="signal peptide" evidence="7">
    <location>
        <begin position="1"/>
        <end position="22"/>
    </location>
</feature>
<evidence type="ECO:0000256" key="1">
    <source>
        <dbReference type="ARBA" id="ARBA00004613"/>
    </source>
</evidence>
<dbReference type="GO" id="GO:0005179">
    <property type="term" value="F:hormone activity"/>
    <property type="evidence" value="ECO:0007669"/>
    <property type="project" value="UniProtKB-KW"/>
</dbReference>
<dbReference type="PROSITE" id="PS00473">
    <property type="entry name" value="GNRH"/>
    <property type="match status" value="1"/>
</dbReference>
<keyword evidence="6" id="KW-0873">Pyrrolidone carboxylic acid</keyword>
<keyword evidence="3" id="KW-0964">Secreted</keyword>
<dbReference type="GO" id="GO:0005576">
    <property type="term" value="C:extracellular region"/>
    <property type="evidence" value="ECO:0007669"/>
    <property type="project" value="UniProtKB-SubCell"/>
</dbReference>
<accession>A0A8C5H2L5</accession>
<name>A0A8C5H2L5_GOUWI</name>
<evidence type="ECO:0000256" key="6">
    <source>
        <dbReference type="ARBA" id="ARBA00023283"/>
    </source>
</evidence>
<gene>
    <name evidence="8" type="primary">LOC114469665</name>
</gene>
<evidence type="ECO:0000256" key="4">
    <source>
        <dbReference type="ARBA" id="ARBA00022702"/>
    </source>
</evidence>
<reference evidence="8" key="2">
    <citation type="submission" date="2025-08" db="UniProtKB">
        <authorList>
            <consortium name="Ensembl"/>
        </authorList>
    </citation>
    <scope>IDENTIFICATION</scope>
</reference>
<organism evidence="8 9">
    <name type="scientific">Gouania willdenowi</name>
    <name type="common">Blunt-snouted clingfish</name>
    <name type="synonym">Lepadogaster willdenowi</name>
    <dbReference type="NCBI Taxonomy" id="441366"/>
    <lineage>
        <taxon>Eukaryota</taxon>
        <taxon>Metazoa</taxon>
        <taxon>Chordata</taxon>
        <taxon>Craniata</taxon>
        <taxon>Vertebrata</taxon>
        <taxon>Euteleostomi</taxon>
        <taxon>Actinopterygii</taxon>
        <taxon>Neopterygii</taxon>
        <taxon>Teleostei</taxon>
        <taxon>Neoteleostei</taxon>
        <taxon>Acanthomorphata</taxon>
        <taxon>Ovalentaria</taxon>
        <taxon>Blenniimorphae</taxon>
        <taxon>Blenniiformes</taxon>
        <taxon>Gobiesocoidei</taxon>
        <taxon>Gobiesocidae</taxon>
        <taxon>Gobiesocinae</taxon>
        <taxon>Gouania</taxon>
    </lineage>
</organism>
<comment type="similarity">
    <text evidence="2">Belongs to the GnRH family.</text>
</comment>
<evidence type="ECO:0000256" key="3">
    <source>
        <dbReference type="ARBA" id="ARBA00022525"/>
    </source>
</evidence>
<reference evidence="8" key="1">
    <citation type="submission" date="2020-06" db="EMBL/GenBank/DDBJ databases">
        <authorList>
            <consortium name="Wellcome Sanger Institute Data Sharing"/>
        </authorList>
    </citation>
    <scope>NUCLEOTIDE SEQUENCE [LARGE SCALE GENOMIC DNA]</scope>
</reference>
<feature type="chain" id="PRO_5034018559" evidence="7">
    <location>
        <begin position="23"/>
        <end position="110"/>
    </location>
</feature>
<evidence type="ECO:0000313" key="9">
    <source>
        <dbReference type="Proteomes" id="UP000694680"/>
    </source>
</evidence>
<evidence type="ECO:0000256" key="7">
    <source>
        <dbReference type="SAM" id="SignalP"/>
    </source>
</evidence>
<keyword evidence="7" id="KW-0732">Signal</keyword>
<dbReference type="Proteomes" id="UP000694680">
    <property type="component" value="Chromosome 9"/>
</dbReference>